<keyword evidence="2" id="KW-0812">Transmembrane</keyword>
<keyword evidence="4" id="KW-1185">Reference proteome</keyword>
<evidence type="ECO:0008006" key="5">
    <source>
        <dbReference type="Google" id="ProtNLM"/>
    </source>
</evidence>
<feature type="compositionally biased region" description="Polar residues" evidence="1">
    <location>
        <begin position="145"/>
        <end position="159"/>
    </location>
</feature>
<keyword evidence="2" id="KW-0472">Membrane</keyword>
<dbReference type="EMBL" id="JBFXLT010000017">
    <property type="protein sequence ID" value="KAL2817649.1"/>
    <property type="molecule type" value="Genomic_DNA"/>
</dbReference>
<sequence length="320" mass="34335">MSAALSCENQPISLLRTIIDLLICILVIGALAPQIVRFAIIDRSSGTGVSGWYMILLTPSANVHLAARTGGTFTKASYDCIRNGNLSGWKGLSALIMCLQVLVHWIAAITLLVIYVYSRHGHSNDYEYYSVPTHDGDAGARGSQLELSEQPSTPSVYSTTTAPSNTAIVAIVATHAVIVIPPALYILLHKVPVYDDVGFGLFQQLLYMVLAITGIITSVAAPVPQVYLMVSRSSEGLGLGNLSVLSTGLQILAYAALCVSQCARLWFWYTNDDIGLTRAFLFWLLDVSGPAVTYGVLALGQLVVLGVALLFGREHGSLYV</sequence>
<evidence type="ECO:0000313" key="4">
    <source>
        <dbReference type="Proteomes" id="UP001610334"/>
    </source>
</evidence>
<feature type="transmembrane region" description="Helical" evidence="2">
    <location>
        <begin position="207"/>
        <end position="230"/>
    </location>
</feature>
<comment type="caution">
    <text evidence="3">The sequence shown here is derived from an EMBL/GenBank/DDBJ whole genome shotgun (WGS) entry which is preliminary data.</text>
</comment>
<feature type="transmembrane region" description="Helical" evidence="2">
    <location>
        <begin position="289"/>
        <end position="311"/>
    </location>
</feature>
<evidence type="ECO:0000313" key="3">
    <source>
        <dbReference type="EMBL" id="KAL2817649.1"/>
    </source>
</evidence>
<evidence type="ECO:0000256" key="2">
    <source>
        <dbReference type="SAM" id="Phobius"/>
    </source>
</evidence>
<dbReference type="Proteomes" id="UP001610334">
    <property type="component" value="Unassembled WGS sequence"/>
</dbReference>
<gene>
    <name evidence="3" type="ORF">BJX63DRAFT_429692</name>
</gene>
<feature type="transmembrane region" description="Helical" evidence="2">
    <location>
        <begin position="92"/>
        <end position="117"/>
    </location>
</feature>
<feature type="transmembrane region" description="Helical" evidence="2">
    <location>
        <begin position="21"/>
        <end position="40"/>
    </location>
</feature>
<feature type="transmembrane region" description="Helical" evidence="2">
    <location>
        <begin position="167"/>
        <end position="187"/>
    </location>
</feature>
<name>A0ABR4HR86_9EURO</name>
<evidence type="ECO:0000256" key="1">
    <source>
        <dbReference type="SAM" id="MobiDB-lite"/>
    </source>
</evidence>
<keyword evidence="2" id="KW-1133">Transmembrane helix</keyword>
<protein>
    <recommendedName>
        <fullName evidence="5">PQ loop repeat protein</fullName>
    </recommendedName>
</protein>
<feature type="region of interest" description="Disordered" evidence="1">
    <location>
        <begin position="139"/>
        <end position="159"/>
    </location>
</feature>
<accession>A0ABR4HR86</accession>
<proteinExistence type="predicted"/>
<organism evidence="3 4">
    <name type="scientific">Aspergillus granulosus</name>
    <dbReference type="NCBI Taxonomy" id="176169"/>
    <lineage>
        <taxon>Eukaryota</taxon>
        <taxon>Fungi</taxon>
        <taxon>Dikarya</taxon>
        <taxon>Ascomycota</taxon>
        <taxon>Pezizomycotina</taxon>
        <taxon>Eurotiomycetes</taxon>
        <taxon>Eurotiomycetidae</taxon>
        <taxon>Eurotiales</taxon>
        <taxon>Aspergillaceae</taxon>
        <taxon>Aspergillus</taxon>
        <taxon>Aspergillus subgen. Nidulantes</taxon>
    </lineage>
</organism>
<reference evidence="3 4" key="1">
    <citation type="submission" date="2024-07" db="EMBL/GenBank/DDBJ databases">
        <title>Section-level genome sequencing and comparative genomics of Aspergillus sections Usti and Cavernicolus.</title>
        <authorList>
            <consortium name="Lawrence Berkeley National Laboratory"/>
            <person name="Nybo J.L."/>
            <person name="Vesth T.C."/>
            <person name="Theobald S."/>
            <person name="Frisvad J.C."/>
            <person name="Larsen T.O."/>
            <person name="Kjaerboelling I."/>
            <person name="Rothschild-Mancinelli K."/>
            <person name="Lyhne E.K."/>
            <person name="Kogle M.E."/>
            <person name="Barry K."/>
            <person name="Clum A."/>
            <person name="Na H."/>
            <person name="Ledsgaard L."/>
            <person name="Lin J."/>
            <person name="Lipzen A."/>
            <person name="Kuo A."/>
            <person name="Riley R."/>
            <person name="Mondo S."/>
            <person name="Labutti K."/>
            <person name="Haridas S."/>
            <person name="Pangalinan J."/>
            <person name="Salamov A.A."/>
            <person name="Simmons B.A."/>
            <person name="Magnuson J.K."/>
            <person name="Chen J."/>
            <person name="Drula E."/>
            <person name="Henrissat B."/>
            <person name="Wiebenga A."/>
            <person name="Lubbers R.J."/>
            <person name="Gomes A.C."/>
            <person name="Makela M.R."/>
            <person name="Stajich J."/>
            <person name="Grigoriev I.V."/>
            <person name="Mortensen U.H."/>
            <person name="De Vries R.P."/>
            <person name="Baker S.E."/>
            <person name="Andersen M.R."/>
        </authorList>
    </citation>
    <scope>NUCLEOTIDE SEQUENCE [LARGE SCALE GENOMIC DNA]</scope>
    <source>
        <strain evidence="3 4">CBS 588.65</strain>
    </source>
</reference>